<dbReference type="HOGENOM" id="CLU_103787_0_0_4"/>
<keyword evidence="1" id="KW-0732">Signal</keyword>
<feature type="chain" id="PRO_5007701266" evidence="1">
    <location>
        <begin position="30"/>
        <end position="246"/>
    </location>
</feature>
<name>Q2T1W0_BURTA</name>
<evidence type="ECO:0000256" key="1">
    <source>
        <dbReference type="SAM" id="SignalP"/>
    </source>
</evidence>
<feature type="signal peptide" evidence="1">
    <location>
        <begin position="1"/>
        <end position="29"/>
    </location>
</feature>
<evidence type="ECO:0000313" key="3">
    <source>
        <dbReference type="Proteomes" id="UP000001930"/>
    </source>
</evidence>
<gene>
    <name evidence="2" type="ordered locus">BTH_I0281</name>
</gene>
<evidence type="ECO:0000313" key="2">
    <source>
        <dbReference type="EMBL" id="ABC37200.1"/>
    </source>
</evidence>
<dbReference type="Proteomes" id="UP000001930">
    <property type="component" value="Chromosome I"/>
</dbReference>
<reference evidence="2 3" key="1">
    <citation type="journal article" date="2005" name="BMC Genomics">
        <title>Bacterial genome adaptation to niches: divergence of the potential virulence genes in three Burkholderia species of different survival strategies.</title>
        <authorList>
            <person name="Kim H.S."/>
            <person name="Schell M.A."/>
            <person name="Yu Y."/>
            <person name="Ulrich R.L."/>
            <person name="Sarria S.H."/>
            <person name="Nierman W.C."/>
            <person name="DeShazer D."/>
        </authorList>
    </citation>
    <scope>NUCLEOTIDE SEQUENCE [LARGE SCALE GENOMIC DNA]</scope>
    <source>
        <strain evidence="3">ATCC 700388 / DSM 13276 / CCUG 48851 / CIP 106301 / E264</strain>
    </source>
</reference>
<protein>
    <submittedName>
        <fullName evidence="2">Uncharacterized protein</fullName>
    </submittedName>
</protein>
<accession>Q2T1W0</accession>
<proteinExistence type="predicted"/>
<dbReference type="EMBL" id="CP000086">
    <property type="protein sequence ID" value="ABC37200.1"/>
    <property type="molecule type" value="Genomic_DNA"/>
</dbReference>
<dbReference type="AlphaFoldDB" id="Q2T1W0"/>
<sequence length="246" mass="26113">MNWGIRMRAAAAFSAGLSASLLASLSAIAAGPAIDSGRYLYVEGGSAHGVLSIKGNAFDIETMGSNCHTCALSGTLEGRVGIARDGDNVCRIAVSGGHGAVKLDTSGSDACRDFCGMRASFDGEYRRPGAACTDRARDVRTERSHKQYAAHDYDAARATLKSLLDECSGFMGWIELDRAKSDLALTEYHRGDRAQCVAVLSDTVAYRAQQDHSEAFGLPPCDADNYQSTGDAILHNLALCRAPAKR</sequence>
<dbReference type="KEGG" id="bte:BTH_I0281"/>
<keyword evidence="3" id="KW-1185">Reference proteome</keyword>
<organism evidence="2 3">
    <name type="scientific">Burkholderia thailandensis (strain ATCC 700388 / DSM 13276 / CCUG 48851 / CIP 106301 / E264)</name>
    <dbReference type="NCBI Taxonomy" id="271848"/>
    <lineage>
        <taxon>Bacteria</taxon>
        <taxon>Pseudomonadati</taxon>
        <taxon>Pseudomonadota</taxon>
        <taxon>Betaproteobacteria</taxon>
        <taxon>Burkholderiales</taxon>
        <taxon>Burkholderiaceae</taxon>
        <taxon>Burkholderia</taxon>
        <taxon>pseudomallei group</taxon>
    </lineage>
</organism>